<dbReference type="EMBL" id="PGEX01000001">
    <property type="protein sequence ID" value="PJJ41089.1"/>
    <property type="molecule type" value="Genomic_DNA"/>
</dbReference>
<name>A0A2M9A5W4_9BACT</name>
<dbReference type="Proteomes" id="UP000231134">
    <property type="component" value="Unassembled WGS sequence"/>
</dbReference>
<accession>A0A2M9A5W4</accession>
<keyword evidence="1" id="KW-0472">Membrane</keyword>
<feature type="transmembrane region" description="Helical" evidence="1">
    <location>
        <begin position="206"/>
        <end position="228"/>
    </location>
</feature>
<dbReference type="AlphaFoldDB" id="A0A2M9A5W4"/>
<keyword evidence="3" id="KW-1185">Reference proteome</keyword>
<comment type="caution">
    <text evidence="2">The sequence shown here is derived from an EMBL/GenBank/DDBJ whole genome shotgun (WGS) entry which is preliminary data.</text>
</comment>
<evidence type="ECO:0000313" key="2">
    <source>
        <dbReference type="EMBL" id="PJJ41089.1"/>
    </source>
</evidence>
<proteinExistence type="predicted"/>
<feature type="transmembrane region" description="Helical" evidence="1">
    <location>
        <begin position="272"/>
        <end position="303"/>
    </location>
</feature>
<feature type="transmembrane region" description="Helical" evidence="1">
    <location>
        <begin position="6"/>
        <end position="22"/>
    </location>
</feature>
<sequence length="321" mass="36361">MNSEITAALIGIVSALITAFITKSTADKKNAIENITQERKKWRDDLRGATIALRRYFENKDRFCNKGNETDGKENCGIVFHSAAEAKAFFEVRLNLSDKEDCKLMAILDMLAHKDAAATYELSLQWKDYRFWGDGEKISVMKLLAYFEEGMSHNLKYDWERAKTEVQSDGLMRYFIFFVALLVTSTLFSSTQLFGLRFQEISVGGWLYSISFFALIVVSIVCIIKYIMRILAVIQNKFIFGRNKFTAAQLVSEVFGTVSRRKIEPMQFSKKWSLCVFLLLGLGIIPTILIVSTAVILVAYGLFPTSIVSSLIETINLGSKM</sequence>
<organism evidence="2 3">
    <name type="scientific">Hallerella succinigenes</name>
    <dbReference type="NCBI Taxonomy" id="1896222"/>
    <lineage>
        <taxon>Bacteria</taxon>
        <taxon>Pseudomonadati</taxon>
        <taxon>Fibrobacterota</taxon>
        <taxon>Fibrobacteria</taxon>
        <taxon>Fibrobacterales</taxon>
        <taxon>Fibrobacteraceae</taxon>
        <taxon>Hallerella</taxon>
    </lineage>
</organism>
<keyword evidence="1" id="KW-1133">Transmembrane helix</keyword>
<dbReference type="OrthoDB" id="9127558at2"/>
<dbReference type="RefSeq" id="WP_157797879.1">
    <property type="nucleotide sequence ID" value="NZ_PGEX01000001.1"/>
</dbReference>
<evidence type="ECO:0000256" key="1">
    <source>
        <dbReference type="SAM" id="Phobius"/>
    </source>
</evidence>
<reference evidence="2 3" key="1">
    <citation type="submission" date="2017-11" db="EMBL/GenBank/DDBJ databases">
        <title>Animal gut microbial communities from fecal samples from Wisconsin, USA.</title>
        <authorList>
            <person name="Neumann A."/>
        </authorList>
    </citation>
    <scope>NUCLEOTIDE SEQUENCE [LARGE SCALE GENOMIC DNA]</scope>
    <source>
        <strain evidence="2 3">UWS3</strain>
    </source>
</reference>
<evidence type="ECO:0000313" key="3">
    <source>
        <dbReference type="Proteomes" id="UP000231134"/>
    </source>
</evidence>
<protein>
    <submittedName>
        <fullName evidence="2">Uncharacterized protein</fullName>
    </submittedName>
</protein>
<gene>
    <name evidence="2" type="ORF">BGX16_1044</name>
</gene>
<feature type="transmembrane region" description="Helical" evidence="1">
    <location>
        <begin position="171"/>
        <end position="194"/>
    </location>
</feature>
<keyword evidence="1" id="KW-0812">Transmembrane</keyword>